<organism evidence="5 6">
    <name type="scientific">Rotaria socialis</name>
    <dbReference type="NCBI Taxonomy" id="392032"/>
    <lineage>
        <taxon>Eukaryota</taxon>
        <taxon>Metazoa</taxon>
        <taxon>Spiralia</taxon>
        <taxon>Gnathifera</taxon>
        <taxon>Rotifera</taxon>
        <taxon>Eurotatoria</taxon>
        <taxon>Bdelloidea</taxon>
        <taxon>Philodinida</taxon>
        <taxon>Philodinidae</taxon>
        <taxon>Rotaria</taxon>
    </lineage>
</organism>
<dbReference type="GO" id="GO:0006508">
    <property type="term" value="P:proteolysis"/>
    <property type="evidence" value="ECO:0007669"/>
    <property type="project" value="InterPro"/>
</dbReference>
<gene>
    <name evidence="5" type="ORF">KIK155_LOCUS18837</name>
</gene>
<evidence type="ECO:0000313" key="6">
    <source>
        <dbReference type="Proteomes" id="UP000663865"/>
    </source>
</evidence>
<dbReference type="Proteomes" id="UP000663865">
    <property type="component" value="Unassembled WGS sequence"/>
</dbReference>
<dbReference type="GO" id="GO:0005829">
    <property type="term" value="C:cytosol"/>
    <property type="evidence" value="ECO:0007669"/>
    <property type="project" value="TreeGrafter"/>
</dbReference>
<dbReference type="PANTHER" id="PTHR42881">
    <property type="entry name" value="PROLYL ENDOPEPTIDASE"/>
    <property type="match status" value="1"/>
</dbReference>
<protein>
    <recommendedName>
        <fullName evidence="1">Prolyl endopeptidase</fullName>
    </recommendedName>
    <alternativeName>
        <fullName evidence="2">Post-proline cleaving enzyme</fullName>
    </alternativeName>
</protein>
<keyword evidence="3" id="KW-0812">Transmembrane</keyword>
<feature type="transmembrane region" description="Helical" evidence="3">
    <location>
        <begin position="106"/>
        <end position="128"/>
    </location>
</feature>
<dbReference type="InterPro" id="IPR001375">
    <property type="entry name" value="Peptidase_S9_cat"/>
</dbReference>
<dbReference type="InterPro" id="IPR029058">
    <property type="entry name" value="AB_hydrolase_fold"/>
</dbReference>
<dbReference type="InterPro" id="IPR051167">
    <property type="entry name" value="Prolyl_oligopep/macrocyclase"/>
</dbReference>
<dbReference type="GO" id="GO:0008236">
    <property type="term" value="F:serine-type peptidase activity"/>
    <property type="evidence" value="ECO:0007669"/>
    <property type="project" value="InterPro"/>
</dbReference>
<feature type="domain" description="Peptidase S9 prolyl oligopeptidase catalytic" evidence="4">
    <location>
        <begin position="127"/>
        <end position="206"/>
    </location>
</feature>
<evidence type="ECO:0000256" key="3">
    <source>
        <dbReference type="SAM" id="Phobius"/>
    </source>
</evidence>
<evidence type="ECO:0000313" key="5">
    <source>
        <dbReference type="EMBL" id="CAF3558927.1"/>
    </source>
</evidence>
<sequence length="208" mass="24174">MIYEAHRRNTRGYKNRSDRHESEIFIRRESFLSSTTIYTCDLAQSLDASLTVFKTIAFQGVDLNALTIKQIFVDSNGLDPSNSDKIPMFLVHRKHLQKNGQNPTYVYAYGGFSIAMTPFFSMAVLLWIHHFDGIFVGVNVRDNLFFLKRYYWCGEFGNPDIHEEFKWVKLISPLYNILTNRKTYPAILVTTTDHDDRVVPAHSFILHL</sequence>
<dbReference type="Gene3D" id="3.40.50.1820">
    <property type="entry name" value="alpha/beta hydrolase"/>
    <property type="match status" value="2"/>
</dbReference>
<keyword evidence="3" id="KW-0472">Membrane</keyword>
<accession>A0A818KK73</accession>
<dbReference type="GO" id="GO:0070012">
    <property type="term" value="F:oligopeptidase activity"/>
    <property type="evidence" value="ECO:0007669"/>
    <property type="project" value="TreeGrafter"/>
</dbReference>
<evidence type="ECO:0000259" key="4">
    <source>
        <dbReference type="Pfam" id="PF00326"/>
    </source>
</evidence>
<dbReference type="SUPFAM" id="SSF53474">
    <property type="entry name" value="alpha/beta-Hydrolases"/>
    <property type="match status" value="1"/>
</dbReference>
<dbReference type="AlphaFoldDB" id="A0A818KK73"/>
<proteinExistence type="predicted"/>
<evidence type="ECO:0000256" key="2">
    <source>
        <dbReference type="ARBA" id="ARBA00029698"/>
    </source>
</evidence>
<dbReference type="EMBL" id="CAJNYV010003314">
    <property type="protein sequence ID" value="CAF3558927.1"/>
    <property type="molecule type" value="Genomic_DNA"/>
</dbReference>
<name>A0A818KK73_9BILA</name>
<reference evidence="5" key="1">
    <citation type="submission" date="2021-02" db="EMBL/GenBank/DDBJ databases">
        <authorList>
            <person name="Nowell W R."/>
        </authorList>
    </citation>
    <scope>NUCLEOTIDE SEQUENCE</scope>
</reference>
<dbReference type="Pfam" id="PF00326">
    <property type="entry name" value="Peptidase_S9"/>
    <property type="match status" value="1"/>
</dbReference>
<dbReference type="PANTHER" id="PTHR42881:SF2">
    <property type="entry name" value="PROLYL ENDOPEPTIDASE"/>
    <property type="match status" value="1"/>
</dbReference>
<comment type="caution">
    <text evidence="5">The sequence shown here is derived from an EMBL/GenBank/DDBJ whole genome shotgun (WGS) entry which is preliminary data.</text>
</comment>
<evidence type="ECO:0000256" key="1">
    <source>
        <dbReference type="ARBA" id="ARBA00016310"/>
    </source>
</evidence>
<keyword evidence="3" id="KW-1133">Transmembrane helix</keyword>